<sequence length="387" mass="44080">MKINRLSQNSSNQNILQNQISQLRRLVQAKNDDQKYVKKSNGQKRTSSKVSNNENKENYPMNGPGSQPSNSGMILMENKLQQEELKFKKRVLSNITNVINNQNVSNTPLQQTQKIEFQSNPNAKQPPKSPMNQSTNLATKGLKGSRKLSQEANKSTFDRSKGLMVIPSSFKKEESQQSNITQSDSNRSRSVLQKMINHIQQDPPATPKDFQIKKRKNSLIQIPTVSVVTSPQNIESHEFDIAKQRSQQLSGILDLVKDENGQISQFDTNSTQHINLSKQNSGSATFNQQQIKQMIRRAKNKSYSDVISSRDFNNKSMTQLITNPSHGLSNVPETVEDIHFMRVHANNRQNYLLERFEIPLEASQIWINPKELDNRKKTIEYCGEVSL</sequence>
<feature type="region of interest" description="Disordered" evidence="1">
    <location>
        <begin position="31"/>
        <end position="72"/>
    </location>
</feature>
<evidence type="ECO:0000256" key="1">
    <source>
        <dbReference type="SAM" id="MobiDB-lite"/>
    </source>
</evidence>
<dbReference type="InParanoid" id="A0A078AAN0"/>
<reference evidence="2 3" key="1">
    <citation type="submission" date="2014-06" db="EMBL/GenBank/DDBJ databases">
        <authorList>
            <person name="Swart Estienne"/>
        </authorList>
    </citation>
    <scope>NUCLEOTIDE SEQUENCE [LARGE SCALE GENOMIC DNA]</scope>
    <source>
        <strain evidence="2 3">130c</strain>
    </source>
</reference>
<dbReference type="EMBL" id="CCKQ01006526">
    <property type="protein sequence ID" value="CDW77853.1"/>
    <property type="molecule type" value="Genomic_DNA"/>
</dbReference>
<protein>
    <submittedName>
        <fullName evidence="2">Uncharacterized protein</fullName>
    </submittedName>
</protein>
<organism evidence="2 3">
    <name type="scientific">Stylonychia lemnae</name>
    <name type="common">Ciliate</name>
    <dbReference type="NCBI Taxonomy" id="5949"/>
    <lineage>
        <taxon>Eukaryota</taxon>
        <taxon>Sar</taxon>
        <taxon>Alveolata</taxon>
        <taxon>Ciliophora</taxon>
        <taxon>Intramacronucleata</taxon>
        <taxon>Spirotrichea</taxon>
        <taxon>Stichotrichia</taxon>
        <taxon>Sporadotrichida</taxon>
        <taxon>Oxytrichidae</taxon>
        <taxon>Stylonychinae</taxon>
        <taxon>Stylonychia</taxon>
    </lineage>
</organism>
<accession>A0A078AAN0</accession>
<proteinExistence type="predicted"/>
<evidence type="ECO:0000313" key="3">
    <source>
        <dbReference type="Proteomes" id="UP000039865"/>
    </source>
</evidence>
<feature type="compositionally biased region" description="Polar residues" evidence="1">
    <location>
        <begin position="176"/>
        <end position="188"/>
    </location>
</feature>
<feature type="region of interest" description="Disordered" evidence="1">
    <location>
        <begin position="119"/>
        <end position="188"/>
    </location>
</feature>
<gene>
    <name evidence="2" type="primary">Contig12798.g13656</name>
    <name evidence="2" type="ORF">STYLEM_6819</name>
</gene>
<dbReference type="Proteomes" id="UP000039865">
    <property type="component" value="Unassembled WGS sequence"/>
</dbReference>
<evidence type="ECO:0000313" key="2">
    <source>
        <dbReference type="EMBL" id="CDW77853.1"/>
    </source>
</evidence>
<keyword evidence="3" id="KW-1185">Reference proteome</keyword>
<dbReference type="AlphaFoldDB" id="A0A078AAN0"/>
<name>A0A078AAN0_STYLE</name>